<name>A0A1I7WL67_HETBA</name>
<evidence type="ECO:0000313" key="1">
    <source>
        <dbReference type="Proteomes" id="UP000095283"/>
    </source>
</evidence>
<reference evidence="2" key="1">
    <citation type="submission" date="2016-11" db="UniProtKB">
        <authorList>
            <consortium name="WormBaseParasite"/>
        </authorList>
    </citation>
    <scope>IDENTIFICATION</scope>
</reference>
<proteinExistence type="predicted"/>
<dbReference type="WBParaSite" id="Hba_05867">
    <property type="protein sequence ID" value="Hba_05867"/>
    <property type="gene ID" value="Hba_05867"/>
</dbReference>
<sequence length="105" mass="12210">MILFLQVSKSLFSSRIIYLFNISCNFPILVPKNIKSPYNRTIQTITGSAAFFNSDSYSKFIRFNIRFSLKSSHLFLYWCPNISCPLSISILSSSVHFNLIYFYIN</sequence>
<organism evidence="1 2">
    <name type="scientific">Heterorhabditis bacteriophora</name>
    <name type="common">Entomopathogenic nematode worm</name>
    <dbReference type="NCBI Taxonomy" id="37862"/>
    <lineage>
        <taxon>Eukaryota</taxon>
        <taxon>Metazoa</taxon>
        <taxon>Ecdysozoa</taxon>
        <taxon>Nematoda</taxon>
        <taxon>Chromadorea</taxon>
        <taxon>Rhabditida</taxon>
        <taxon>Rhabditina</taxon>
        <taxon>Rhabditomorpha</taxon>
        <taxon>Strongyloidea</taxon>
        <taxon>Heterorhabditidae</taxon>
        <taxon>Heterorhabditis</taxon>
    </lineage>
</organism>
<evidence type="ECO:0000313" key="2">
    <source>
        <dbReference type="WBParaSite" id="Hba_05867"/>
    </source>
</evidence>
<accession>A0A1I7WL67</accession>
<keyword evidence="1" id="KW-1185">Reference proteome</keyword>
<protein>
    <submittedName>
        <fullName evidence="2">Uncharacterized protein</fullName>
    </submittedName>
</protein>
<dbReference type="Proteomes" id="UP000095283">
    <property type="component" value="Unplaced"/>
</dbReference>
<dbReference type="AlphaFoldDB" id="A0A1I7WL67"/>